<evidence type="ECO:0000313" key="1">
    <source>
        <dbReference type="EMBL" id="CAF2760625.1"/>
    </source>
</evidence>
<dbReference type="AlphaFoldDB" id="A0A7R8CFI3"/>
<evidence type="ECO:0000313" key="2">
    <source>
        <dbReference type="Proteomes" id="UP000675881"/>
    </source>
</evidence>
<dbReference type="Gene3D" id="3.80.10.10">
    <property type="entry name" value="Ribonuclease Inhibitor"/>
    <property type="match status" value="1"/>
</dbReference>
<accession>A0A7R8CFI3</accession>
<keyword evidence="2" id="KW-1185">Reference proteome</keyword>
<name>A0A7R8CFI3_LEPSM</name>
<protein>
    <submittedName>
        <fullName evidence="1">(salmon louse) hypothetical protein</fullName>
    </submittedName>
</protein>
<dbReference type="OrthoDB" id="6334272at2759"/>
<reference evidence="1" key="1">
    <citation type="submission" date="2021-02" db="EMBL/GenBank/DDBJ databases">
        <authorList>
            <person name="Bekaert M."/>
        </authorList>
    </citation>
    <scope>NUCLEOTIDE SEQUENCE</scope>
    <source>
        <strain evidence="1">IoA-00</strain>
    </source>
</reference>
<sequence>MICTSVINQKEVLKHPKRYRSSSFQIQPLKLIIRDSESLQSLDLSKDFGEGLPSQFISEIQIVNNSHLRRIVLCDPQISSCGDVFPVLETLDLRNNFVSDSISPTTLFDIPTLKTNIFIG</sequence>
<gene>
    <name evidence="1" type="ORF">LSAA_1320</name>
</gene>
<dbReference type="SUPFAM" id="SSF52047">
    <property type="entry name" value="RNI-like"/>
    <property type="match status" value="1"/>
</dbReference>
<dbReference type="Proteomes" id="UP000675881">
    <property type="component" value="Chromosome 1"/>
</dbReference>
<dbReference type="EMBL" id="HG994580">
    <property type="protein sequence ID" value="CAF2760625.1"/>
    <property type="molecule type" value="Genomic_DNA"/>
</dbReference>
<proteinExistence type="predicted"/>
<organism evidence="1 2">
    <name type="scientific">Lepeophtheirus salmonis</name>
    <name type="common">Salmon louse</name>
    <name type="synonym">Caligus salmonis</name>
    <dbReference type="NCBI Taxonomy" id="72036"/>
    <lineage>
        <taxon>Eukaryota</taxon>
        <taxon>Metazoa</taxon>
        <taxon>Ecdysozoa</taxon>
        <taxon>Arthropoda</taxon>
        <taxon>Crustacea</taxon>
        <taxon>Multicrustacea</taxon>
        <taxon>Hexanauplia</taxon>
        <taxon>Copepoda</taxon>
        <taxon>Siphonostomatoida</taxon>
        <taxon>Caligidae</taxon>
        <taxon>Lepeophtheirus</taxon>
    </lineage>
</organism>
<dbReference type="InterPro" id="IPR032675">
    <property type="entry name" value="LRR_dom_sf"/>
</dbReference>